<sequence length="198" mass="22268">MVSAIGVNVLKLNCPLKYQKVAQSFQASLAVYGDFLLDDTSPSVPELPRRLGLSSTRVPGHKCKGYRREEITFTPDAFKNTVVVYGEPSLNERCVLCGRVVTIEESLLVSPDVPPVKVKVHFHEDLFVVQLPWGIEYDEFVEKLGRKIRLCGPRRHDGPLRVRFKDEDGDIVTLGSTEDVQMAFEQYRLGGYVTLIVT</sequence>
<evidence type="ECO:0000313" key="2">
    <source>
        <dbReference type="EMBL" id="KAF9065726.1"/>
    </source>
</evidence>
<comment type="caution">
    <text evidence="2">The sequence shown here is derived from an EMBL/GenBank/DDBJ whole genome shotgun (WGS) entry which is preliminary data.</text>
</comment>
<dbReference type="SMART" id="SM00666">
    <property type="entry name" value="PB1"/>
    <property type="match status" value="1"/>
</dbReference>
<gene>
    <name evidence="2" type="ORF">BDP27DRAFT_1331686</name>
</gene>
<dbReference type="GO" id="GO:0030010">
    <property type="term" value="P:establishment of cell polarity"/>
    <property type="evidence" value="ECO:0007669"/>
    <property type="project" value="TreeGrafter"/>
</dbReference>
<feature type="domain" description="PB1" evidence="1">
    <location>
        <begin position="115"/>
        <end position="196"/>
    </location>
</feature>
<dbReference type="EMBL" id="JADNRY010000099">
    <property type="protein sequence ID" value="KAF9065726.1"/>
    <property type="molecule type" value="Genomic_DNA"/>
</dbReference>
<dbReference type="PANTHER" id="PTHR47339">
    <property type="entry name" value="CELL DIVISION CONTROL PROTEIN 24"/>
    <property type="match status" value="1"/>
</dbReference>
<dbReference type="GO" id="GO:0005737">
    <property type="term" value="C:cytoplasm"/>
    <property type="evidence" value="ECO:0007669"/>
    <property type="project" value="TreeGrafter"/>
</dbReference>
<accession>A0A9P5PLY5</accession>
<dbReference type="GO" id="GO:0043332">
    <property type="term" value="C:mating projection tip"/>
    <property type="evidence" value="ECO:0007669"/>
    <property type="project" value="TreeGrafter"/>
</dbReference>
<dbReference type="OrthoDB" id="1594986at2759"/>
<evidence type="ECO:0000313" key="3">
    <source>
        <dbReference type="Proteomes" id="UP000772434"/>
    </source>
</evidence>
<reference evidence="2" key="1">
    <citation type="submission" date="2020-11" db="EMBL/GenBank/DDBJ databases">
        <authorList>
            <consortium name="DOE Joint Genome Institute"/>
            <person name="Ahrendt S."/>
            <person name="Riley R."/>
            <person name="Andreopoulos W."/>
            <person name="Labutti K."/>
            <person name="Pangilinan J."/>
            <person name="Ruiz-Duenas F.J."/>
            <person name="Barrasa J.M."/>
            <person name="Sanchez-Garcia M."/>
            <person name="Camarero S."/>
            <person name="Miyauchi S."/>
            <person name="Serrano A."/>
            <person name="Linde D."/>
            <person name="Babiker R."/>
            <person name="Drula E."/>
            <person name="Ayuso-Fernandez I."/>
            <person name="Pacheco R."/>
            <person name="Padilla G."/>
            <person name="Ferreira P."/>
            <person name="Barriuso J."/>
            <person name="Kellner H."/>
            <person name="Castanera R."/>
            <person name="Alfaro M."/>
            <person name="Ramirez L."/>
            <person name="Pisabarro A.G."/>
            <person name="Kuo A."/>
            <person name="Tritt A."/>
            <person name="Lipzen A."/>
            <person name="He G."/>
            <person name="Yan M."/>
            <person name="Ng V."/>
            <person name="Cullen D."/>
            <person name="Martin F."/>
            <person name="Rosso M.-N."/>
            <person name="Henrissat B."/>
            <person name="Hibbett D."/>
            <person name="Martinez A.T."/>
            <person name="Grigoriev I.V."/>
        </authorList>
    </citation>
    <scope>NUCLEOTIDE SEQUENCE</scope>
    <source>
        <strain evidence="2">AH 40177</strain>
    </source>
</reference>
<keyword evidence="3" id="KW-1185">Reference proteome</keyword>
<dbReference type="GO" id="GO:0005634">
    <property type="term" value="C:nucleus"/>
    <property type="evidence" value="ECO:0007669"/>
    <property type="project" value="TreeGrafter"/>
</dbReference>
<dbReference type="InterPro" id="IPR000270">
    <property type="entry name" value="PB1_dom"/>
</dbReference>
<dbReference type="GO" id="GO:0031106">
    <property type="term" value="P:septin ring organization"/>
    <property type="evidence" value="ECO:0007669"/>
    <property type="project" value="TreeGrafter"/>
</dbReference>
<proteinExistence type="predicted"/>
<name>A0A9P5PLY5_9AGAR</name>
<dbReference type="InterPro" id="IPR053026">
    <property type="entry name" value="CDC42_GEF"/>
</dbReference>
<dbReference type="SUPFAM" id="SSF54277">
    <property type="entry name" value="CAD &amp; PB1 domains"/>
    <property type="match status" value="1"/>
</dbReference>
<dbReference type="CDD" id="cd05992">
    <property type="entry name" value="PB1"/>
    <property type="match status" value="1"/>
</dbReference>
<dbReference type="Proteomes" id="UP000772434">
    <property type="component" value="Unassembled WGS sequence"/>
</dbReference>
<protein>
    <recommendedName>
        <fullName evidence="1">PB1 domain-containing protein</fullName>
    </recommendedName>
</protein>
<evidence type="ECO:0000259" key="1">
    <source>
        <dbReference type="PROSITE" id="PS51745"/>
    </source>
</evidence>
<dbReference type="Pfam" id="PF00564">
    <property type="entry name" value="PB1"/>
    <property type="match status" value="1"/>
</dbReference>
<dbReference type="InterPro" id="IPR053793">
    <property type="entry name" value="PB1-like"/>
</dbReference>
<dbReference type="PANTHER" id="PTHR47339:SF1">
    <property type="entry name" value="CELL DIVISION CONTROL PROTEIN 24"/>
    <property type="match status" value="1"/>
</dbReference>
<dbReference type="Gene3D" id="3.10.20.90">
    <property type="entry name" value="Phosphatidylinositol 3-kinase Catalytic Subunit, Chain A, domain 1"/>
    <property type="match status" value="1"/>
</dbReference>
<dbReference type="GO" id="GO:0000935">
    <property type="term" value="C:division septum"/>
    <property type="evidence" value="ECO:0007669"/>
    <property type="project" value="TreeGrafter"/>
</dbReference>
<dbReference type="AlphaFoldDB" id="A0A9P5PLY5"/>
<dbReference type="PROSITE" id="PS51745">
    <property type="entry name" value="PB1"/>
    <property type="match status" value="1"/>
</dbReference>
<organism evidence="2 3">
    <name type="scientific">Rhodocollybia butyracea</name>
    <dbReference type="NCBI Taxonomy" id="206335"/>
    <lineage>
        <taxon>Eukaryota</taxon>
        <taxon>Fungi</taxon>
        <taxon>Dikarya</taxon>
        <taxon>Basidiomycota</taxon>
        <taxon>Agaricomycotina</taxon>
        <taxon>Agaricomycetes</taxon>
        <taxon>Agaricomycetidae</taxon>
        <taxon>Agaricales</taxon>
        <taxon>Marasmiineae</taxon>
        <taxon>Omphalotaceae</taxon>
        <taxon>Rhodocollybia</taxon>
    </lineage>
</organism>